<evidence type="ECO:0000313" key="3">
    <source>
        <dbReference type="EMBL" id="KFO76324.1"/>
    </source>
</evidence>
<dbReference type="PANTHER" id="PTHR12505:SF22">
    <property type="entry name" value="BAH AND COILED-COIL DOMAIN-CONTAINING PROTEIN 1"/>
    <property type="match status" value="1"/>
</dbReference>
<protein>
    <submittedName>
        <fullName evidence="3">BAH and coiled-coil domain-containing protein 1</fullName>
    </submittedName>
</protein>
<dbReference type="AlphaFoldDB" id="A0A091G5C2"/>
<reference evidence="3 4" key="1">
    <citation type="submission" date="2014-04" db="EMBL/GenBank/DDBJ databases">
        <title>Genome evolution of avian class.</title>
        <authorList>
            <person name="Zhang G."/>
            <person name="Li C."/>
        </authorList>
    </citation>
    <scope>NUCLEOTIDE SEQUENCE [LARGE SCALE GENOMIC DNA]</scope>
    <source>
        <strain evidence="3">BGI_N303</strain>
    </source>
</reference>
<feature type="non-terminal residue" evidence="3">
    <location>
        <position position="203"/>
    </location>
</feature>
<feature type="domain" description="TNRC18/BAHCC1-like SH3" evidence="2">
    <location>
        <begin position="172"/>
        <end position="203"/>
    </location>
</feature>
<dbReference type="Pfam" id="PF24912">
    <property type="entry name" value="SH3_TNRC18"/>
    <property type="match status" value="1"/>
</dbReference>
<feature type="region of interest" description="Disordered" evidence="1">
    <location>
        <begin position="1"/>
        <end position="52"/>
    </location>
</feature>
<name>A0A091G5C2_CUCCA</name>
<dbReference type="InterPro" id="IPR052429">
    <property type="entry name" value="BAH_domain_protein"/>
</dbReference>
<evidence type="ECO:0000256" key="1">
    <source>
        <dbReference type="SAM" id="MobiDB-lite"/>
    </source>
</evidence>
<organism evidence="3 4">
    <name type="scientific">Cuculus canorus</name>
    <name type="common">Common cuckoo</name>
    <dbReference type="NCBI Taxonomy" id="55661"/>
    <lineage>
        <taxon>Eukaryota</taxon>
        <taxon>Metazoa</taxon>
        <taxon>Chordata</taxon>
        <taxon>Craniata</taxon>
        <taxon>Vertebrata</taxon>
        <taxon>Euteleostomi</taxon>
        <taxon>Archelosauria</taxon>
        <taxon>Archosauria</taxon>
        <taxon>Dinosauria</taxon>
        <taxon>Saurischia</taxon>
        <taxon>Theropoda</taxon>
        <taxon>Coelurosauria</taxon>
        <taxon>Aves</taxon>
        <taxon>Neognathae</taxon>
        <taxon>Neoaves</taxon>
        <taxon>Otidimorphae</taxon>
        <taxon>Cuculiformes</taxon>
        <taxon>Cuculidae</taxon>
        <taxon>Cuculus</taxon>
    </lineage>
</organism>
<feature type="compositionally biased region" description="Basic and acidic residues" evidence="1">
    <location>
        <begin position="1"/>
        <end position="23"/>
    </location>
</feature>
<dbReference type="Proteomes" id="UP000053760">
    <property type="component" value="Unassembled WGS sequence"/>
</dbReference>
<proteinExistence type="predicted"/>
<feature type="non-terminal residue" evidence="3">
    <location>
        <position position="1"/>
    </location>
</feature>
<dbReference type="PANTHER" id="PTHR12505">
    <property type="entry name" value="PHD FINGER TRANSCRIPTION FACTOR"/>
    <property type="match status" value="1"/>
</dbReference>
<sequence length="203" mass="21813">RRKAGACEEGGKKKLKAKPKESLRPLATSGPSTPATAGSLFAGTDPRHFGTRDEGARLASERLKKATRKSKVLQSALRRKNGALSLALSPRSTKTILSKGKKLAKVKSKVATKQCKGRAVSKLLESFTVEDDFDFDDNSSFSEEEEEGGGCLAGVARGGRRSPLPHACAIQKEDLRDGLHILIPKEDSLLYAGSVRTIQPPDM</sequence>
<gene>
    <name evidence="3" type="ORF">N303_08551</name>
</gene>
<evidence type="ECO:0000313" key="4">
    <source>
        <dbReference type="Proteomes" id="UP000053760"/>
    </source>
</evidence>
<dbReference type="STRING" id="55661.A0A091G5C2"/>
<evidence type="ECO:0000259" key="2">
    <source>
        <dbReference type="Pfam" id="PF24912"/>
    </source>
</evidence>
<dbReference type="InterPro" id="IPR056841">
    <property type="entry name" value="TNRC18_BAHCC1-like_SH3"/>
</dbReference>
<keyword evidence="4" id="KW-1185">Reference proteome</keyword>
<dbReference type="EMBL" id="KL447697">
    <property type="protein sequence ID" value="KFO76324.1"/>
    <property type="molecule type" value="Genomic_DNA"/>
</dbReference>
<accession>A0A091G5C2</accession>